<evidence type="ECO:0000313" key="3">
    <source>
        <dbReference type="EMBL" id="PCH61775.1"/>
    </source>
</evidence>
<feature type="signal peptide" evidence="2">
    <location>
        <begin position="1"/>
        <end position="25"/>
    </location>
</feature>
<protein>
    <recommendedName>
        <fullName evidence="5">DUF3192 domain-containing protein</fullName>
    </recommendedName>
</protein>
<comment type="caution">
    <text evidence="3">The sequence shown here is derived from an EMBL/GenBank/DDBJ whole genome shotgun (WGS) entry which is preliminary data.</text>
</comment>
<organism evidence="3 4">
    <name type="scientific">SAR86 cluster bacterium</name>
    <dbReference type="NCBI Taxonomy" id="2030880"/>
    <lineage>
        <taxon>Bacteria</taxon>
        <taxon>Pseudomonadati</taxon>
        <taxon>Pseudomonadota</taxon>
        <taxon>Gammaproteobacteria</taxon>
        <taxon>SAR86 cluster</taxon>
    </lineage>
</organism>
<dbReference type="InterPro" id="IPR037873">
    <property type="entry name" value="BamE-like"/>
</dbReference>
<keyword evidence="1 2" id="KW-0732">Signal</keyword>
<evidence type="ECO:0000256" key="1">
    <source>
        <dbReference type="ARBA" id="ARBA00022729"/>
    </source>
</evidence>
<dbReference type="Pfam" id="PF11399">
    <property type="entry name" value="DUF3192"/>
    <property type="match status" value="1"/>
</dbReference>
<evidence type="ECO:0000313" key="4">
    <source>
        <dbReference type="Proteomes" id="UP000218172"/>
    </source>
</evidence>
<proteinExistence type="predicted"/>
<dbReference type="InterPro" id="IPR021534">
    <property type="entry name" value="DUF3192"/>
</dbReference>
<dbReference type="PROSITE" id="PS51257">
    <property type="entry name" value="PROKAR_LIPOPROTEIN"/>
    <property type="match status" value="1"/>
</dbReference>
<evidence type="ECO:0000256" key="2">
    <source>
        <dbReference type="SAM" id="SignalP"/>
    </source>
</evidence>
<reference evidence="4" key="1">
    <citation type="submission" date="2017-08" db="EMBL/GenBank/DDBJ databases">
        <title>A dynamic microbial community with high functional redundancy inhabits the cold, oxic subseafloor aquifer.</title>
        <authorList>
            <person name="Tully B.J."/>
            <person name="Wheat C.G."/>
            <person name="Glazer B.T."/>
            <person name="Huber J.A."/>
        </authorList>
    </citation>
    <scope>NUCLEOTIDE SEQUENCE [LARGE SCALE GENOMIC DNA]</scope>
</reference>
<sequence>MQIIKTLMPVVLASLLTACVIVVDADSDDADGLIARGERNSEAINRLVLGSTSFSITSLLGQPDFTAAYQEENTAYQVLYYRTHIVKSDSRTSIDETTPLIFSDDRLVGWGAVALDNYLN</sequence>
<dbReference type="Proteomes" id="UP000218172">
    <property type="component" value="Unassembled WGS sequence"/>
</dbReference>
<dbReference type="Gene3D" id="3.30.1450.10">
    <property type="match status" value="1"/>
</dbReference>
<accession>A0A2A4MNV5</accession>
<dbReference type="AlphaFoldDB" id="A0A2A4MNV5"/>
<gene>
    <name evidence="3" type="ORF">COC19_04305</name>
</gene>
<evidence type="ECO:0008006" key="5">
    <source>
        <dbReference type="Google" id="ProtNLM"/>
    </source>
</evidence>
<name>A0A2A4MNV5_9GAMM</name>
<dbReference type="EMBL" id="NVQR01000059">
    <property type="protein sequence ID" value="PCH61775.1"/>
    <property type="molecule type" value="Genomic_DNA"/>
</dbReference>
<feature type="chain" id="PRO_5013399861" description="DUF3192 domain-containing protein" evidence="2">
    <location>
        <begin position="26"/>
        <end position="120"/>
    </location>
</feature>